<comment type="catalytic activity">
    <reaction evidence="10 12">
        <text>dTMP + ATP = dTDP + ADP</text>
        <dbReference type="Rhea" id="RHEA:13517"/>
        <dbReference type="ChEBI" id="CHEBI:30616"/>
        <dbReference type="ChEBI" id="CHEBI:58369"/>
        <dbReference type="ChEBI" id="CHEBI:63528"/>
        <dbReference type="ChEBI" id="CHEBI:456216"/>
        <dbReference type="EC" id="2.7.4.9"/>
    </reaction>
</comment>
<keyword evidence="7 12" id="KW-0418">Kinase</keyword>
<dbReference type="Proteomes" id="UP000555756">
    <property type="component" value="Unassembled WGS sequence"/>
</dbReference>
<feature type="domain" description="Thymidylate kinase-like" evidence="13">
    <location>
        <begin position="8"/>
        <end position="199"/>
    </location>
</feature>
<dbReference type="Gene3D" id="3.40.50.300">
    <property type="entry name" value="P-loop containing nucleotide triphosphate hydrolases"/>
    <property type="match status" value="1"/>
</dbReference>
<evidence type="ECO:0000256" key="3">
    <source>
        <dbReference type="ARBA" id="ARBA00017144"/>
    </source>
</evidence>
<comment type="function">
    <text evidence="11 12">Phosphorylation of dTMP to form dTDP in both de novo and salvage pathways of dTTP synthesis.</text>
</comment>
<keyword evidence="15" id="KW-1185">Reference proteome</keyword>
<dbReference type="GO" id="GO:0004798">
    <property type="term" value="F:dTMP kinase activity"/>
    <property type="evidence" value="ECO:0007669"/>
    <property type="project" value="UniProtKB-UniRule"/>
</dbReference>
<comment type="similarity">
    <text evidence="1 12">Belongs to the thymidylate kinase family.</text>
</comment>
<dbReference type="EMBL" id="JABEQF010000008">
    <property type="protein sequence ID" value="MBB2190690.1"/>
    <property type="molecule type" value="Genomic_DNA"/>
</dbReference>
<comment type="caution">
    <text evidence="14">The sequence shown here is derived from an EMBL/GenBank/DDBJ whole genome shotgun (WGS) entry which is preliminary data.</text>
</comment>
<evidence type="ECO:0000313" key="15">
    <source>
        <dbReference type="Proteomes" id="UP000555756"/>
    </source>
</evidence>
<dbReference type="InterPro" id="IPR027417">
    <property type="entry name" value="P-loop_NTPase"/>
</dbReference>
<dbReference type="InterPro" id="IPR039430">
    <property type="entry name" value="Thymidylate_kin-like_dom"/>
</dbReference>
<dbReference type="GO" id="GO:0006233">
    <property type="term" value="P:dTDP biosynthetic process"/>
    <property type="evidence" value="ECO:0007669"/>
    <property type="project" value="InterPro"/>
</dbReference>
<reference evidence="14 15" key="1">
    <citation type="submission" date="2020-04" db="EMBL/GenBank/DDBJ databases">
        <title>Description of novel Gluconacetobacter.</title>
        <authorList>
            <person name="Sombolestani A."/>
        </authorList>
    </citation>
    <scope>NUCLEOTIDE SEQUENCE [LARGE SCALE GENOMIC DNA]</scope>
    <source>
        <strain evidence="14 15">LMG 21311</strain>
    </source>
</reference>
<evidence type="ECO:0000313" key="14">
    <source>
        <dbReference type="EMBL" id="MBB2190690.1"/>
    </source>
</evidence>
<dbReference type="InterPro" id="IPR018095">
    <property type="entry name" value="Thymidylate_kin_CS"/>
</dbReference>
<evidence type="ECO:0000256" key="6">
    <source>
        <dbReference type="ARBA" id="ARBA00022741"/>
    </source>
</evidence>
<evidence type="ECO:0000256" key="12">
    <source>
        <dbReference type="HAMAP-Rule" id="MF_00165"/>
    </source>
</evidence>
<evidence type="ECO:0000256" key="1">
    <source>
        <dbReference type="ARBA" id="ARBA00009776"/>
    </source>
</evidence>
<dbReference type="GO" id="GO:0006227">
    <property type="term" value="P:dUDP biosynthetic process"/>
    <property type="evidence" value="ECO:0007669"/>
    <property type="project" value="TreeGrafter"/>
</dbReference>
<evidence type="ECO:0000256" key="2">
    <source>
        <dbReference type="ARBA" id="ARBA00012980"/>
    </source>
</evidence>
<dbReference type="FunFam" id="3.40.50.300:FF:000225">
    <property type="entry name" value="Thymidylate kinase"/>
    <property type="match status" value="1"/>
</dbReference>
<sequence length="218" mass="23145">MPGVFITFEGGEGAGKSTQAQLLEVHLRAAGHDVVRTREPGGTPGAEALRDFVLFGGHDLSLRAEVMVHFAARCDHVDRLIRPALARGKIVICDRFVDSTLAYQGYGLGQGDPQIVDLIQALGTRMGVVPDMTFVLSLPRARARARLAARGQRSDRYEAADEAFHTRVADGFDAIARAAPGRCLPISADRPADAVAHDIAARVDACLAARAATDPGPA</sequence>
<dbReference type="InterPro" id="IPR018094">
    <property type="entry name" value="Thymidylate_kinase"/>
</dbReference>
<dbReference type="EC" id="2.7.4.9" evidence="2 12"/>
<protein>
    <recommendedName>
        <fullName evidence="3 12">Thymidylate kinase</fullName>
        <ecNumber evidence="2 12">2.7.4.9</ecNumber>
    </recommendedName>
    <alternativeName>
        <fullName evidence="9 12">dTMP kinase</fullName>
    </alternativeName>
</protein>
<proteinExistence type="inferred from homology"/>
<dbReference type="GO" id="GO:0005524">
    <property type="term" value="F:ATP binding"/>
    <property type="evidence" value="ECO:0007669"/>
    <property type="project" value="UniProtKB-UniRule"/>
</dbReference>
<feature type="binding site" evidence="12">
    <location>
        <begin position="10"/>
        <end position="17"/>
    </location>
    <ligand>
        <name>ATP</name>
        <dbReference type="ChEBI" id="CHEBI:30616"/>
    </ligand>
</feature>
<dbReference type="SUPFAM" id="SSF52540">
    <property type="entry name" value="P-loop containing nucleoside triphosphate hydrolases"/>
    <property type="match status" value="1"/>
</dbReference>
<evidence type="ECO:0000256" key="8">
    <source>
        <dbReference type="ARBA" id="ARBA00022840"/>
    </source>
</evidence>
<evidence type="ECO:0000256" key="4">
    <source>
        <dbReference type="ARBA" id="ARBA00022679"/>
    </source>
</evidence>
<dbReference type="Pfam" id="PF02223">
    <property type="entry name" value="Thymidylate_kin"/>
    <property type="match status" value="1"/>
</dbReference>
<evidence type="ECO:0000256" key="11">
    <source>
        <dbReference type="ARBA" id="ARBA00057735"/>
    </source>
</evidence>
<accession>A0A7W4JTP0</accession>
<dbReference type="RefSeq" id="WP_183119832.1">
    <property type="nucleotide sequence ID" value="NZ_JABEQF010000008.1"/>
</dbReference>
<organism evidence="14 15">
    <name type="scientific">Gluconacetobacter azotocaptans</name>
    <dbReference type="NCBI Taxonomy" id="142834"/>
    <lineage>
        <taxon>Bacteria</taxon>
        <taxon>Pseudomonadati</taxon>
        <taxon>Pseudomonadota</taxon>
        <taxon>Alphaproteobacteria</taxon>
        <taxon>Acetobacterales</taxon>
        <taxon>Acetobacteraceae</taxon>
        <taxon>Gluconacetobacter</taxon>
    </lineage>
</organism>
<evidence type="ECO:0000259" key="13">
    <source>
        <dbReference type="Pfam" id="PF02223"/>
    </source>
</evidence>
<evidence type="ECO:0000256" key="10">
    <source>
        <dbReference type="ARBA" id="ARBA00048743"/>
    </source>
</evidence>
<evidence type="ECO:0000256" key="9">
    <source>
        <dbReference type="ARBA" id="ARBA00029962"/>
    </source>
</evidence>
<dbReference type="CDD" id="cd01672">
    <property type="entry name" value="TMPK"/>
    <property type="match status" value="1"/>
</dbReference>
<name>A0A7W4JTP0_9PROT</name>
<dbReference type="PROSITE" id="PS01331">
    <property type="entry name" value="THYMIDYLATE_KINASE"/>
    <property type="match status" value="1"/>
</dbReference>
<dbReference type="PANTHER" id="PTHR10344:SF4">
    <property type="entry name" value="UMP-CMP KINASE 2, MITOCHONDRIAL"/>
    <property type="match status" value="1"/>
</dbReference>
<dbReference type="GO" id="GO:0006235">
    <property type="term" value="P:dTTP biosynthetic process"/>
    <property type="evidence" value="ECO:0007669"/>
    <property type="project" value="UniProtKB-UniRule"/>
</dbReference>
<keyword evidence="6 12" id="KW-0547">Nucleotide-binding</keyword>
<keyword evidence="5 12" id="KW-0545">Nucleotide biosynthesis</keyword>
<dbReference type="AlphaFoldDB" id="A0A7W4JTP0"/>
<evidence type="ECO:0000256" key="7">
    <source>
        <dbReference type="ARBA" id="ARBA00022777"/>
    </source>
</evidence>
<evidence type="ECO:0000256" key="5">
    <source>
        <dbReference type="ARBA" id="ARBA00022727"/>
    </source>
</evidence>
<keyword evidence="8 12" id="KW-0067">ATP-binding</keyword>
<gene>
    <name evidence="12 14" type="primary">tmk</name>
    <name evidence="14" type="ORF">HLH34_12090</name>
</gene>
<dbReference type="GO" id="GO:0005829">
    <property type="term" value="C:cytosol"/>
    <property type="evidence" value="ECO:0007669"/>
    <property type="project" value="TreeGrafter"/>
</dbReference>
<dbReference type="NCBIfam" id="TIGR00041">
    <property type="entry name" value="DTMP_kinase"/>
    <property type="match status" value="1"/>
</dbReference>
<keyword evidence="4 12" id="KW-0808">Transferase</keyword>
<dbReference type="HAMAP" id="MF_00165">
    <property type="entry name" value="Thymidylate_kinase"/>
    <property type="match status" value="1"/>
</dbReference>
<dbReference type="PANTHER" id="PTHR10344">
    <property type="entry name" value="THYMIDYLATE KINASE"/>
    <property type="match status" value="1"/>
</dbReference>